<reference evidence="7" key="1">
    <citation type="journal article" date="2020" name="mSystems">
        <title>Genome- and Community-Level Interaction Insights into Carbon Utilization and Element Cycling Functions of Hydrothermarchaeota in Hydrothermal Sediment.</title>
        <authorList>
            <person name="Zhou Z."/>
            <person name="Liu Y."/>
            <person name="Xu W."/>
            <person name="Pan J."/>
            <person name="Luo Z.H."/>
            <person name="Li M."/>
        </authorList>
    </citation>
    <scope>NUCLEOTIDE SEQUENCE [LARGE SCALE GENOMIC DNA]</scope>
    <source>
        <strain evidence="7">SpSt-116</strain>
    </source>
</reference>
<evidence type="ECO:0000256" key="2">
    <source>
        <dbReference type="ARBA" id="ARBA00022801"/>
    </source>
</evidence>
<dbReference type="Pfam" id="PF00270">
    <property type="entry name" value="DEAD"/>
    <property type="match status" value="1"/>
</dbReference>
<name>A0A7C1GLB6_9CREN</name>
<evidence type="ECO:0000313" key="7">
    <source>
        <dbReference type="EMBL" id="HDP15510.1"/>
    </source>
</evidence>
<dbReference type="PANTHER" id="PTHR47959">
    <property type="entry name" value="ATP-DEPENDENT RNA HELICASE RHLE-RELATED"/>
    <property type="match status" value="1"/>
</dbReference>
<dbReference type="GO" id="GO:0016787">
    <property type="term" value="F:hydrolase activity"/>
    <property type="evidence" value="ECO:0007669"/>
    <property type="project" value="UniProtKB-KW"/>
</dbReference>
<feature type="domain" description="Helicase ATP-binding" evidence="6">
    <location>
        <begin position="33"/>
        <end position="222"/>
    </location>
</feature>
<dbReference type="Gene3D" id="3.40.50.300">
    <property type="entry name" value="P-loop containing nucleotide triphosphate hydrolases"/>
    <property type="match status" value="2"/>
</dbReference>
<evidence type="ECO:0000259" key="6">
    <source>
        <dbReference type="PROSITE" id="PS51192"/>
    </source>
</evidence>
<accession>A0A7C1GLB6</accession>
<dbReference type="AlphaFoldDB" id="A0A7C1GLB6"/>
<dbReference type="InterPro" id="IPR001650">
    <property type="entry name" value="Helicase_C-like"/>
</dbReference>
<evidence type="ECO:0000256" key="5">
    <source>
        <dbReference type="ARBA" id="ARBA00023118"/>
    </source>
</evidence>
<dbReference type="SMART" id="SM00487">
    <property type="entry name" value="DEXDc"/>
    <property type="match status" value="1"/>
</dbReference>
<evidence type="ECO:0000256" key="1">
    <source>
        <dbReference type="ARBA" id="ARBA00022741"/>
    </source>
</evidence>
<evidence type="ECO:0000256" key="4">
    <source>
        <dbReference type="ARBA" id="ARBA00022840"/>
    </source>
</evidence>
<sequence length="534" mass="60935">MIISEALEKVNSWLGSTKKKRVERPFLEFVAQKIDEENEKSFFVSAPTGYGKTSLSQAISLATYIGDYRTIIAYPLRSLIEDQVGKFKSFFEWMFPRSGSEIVAQRMMGVRGSPYLIHPVVLTTLDTLSLMAVGLAPEDIKNIYKGRSLGHFLFSWGAIWLSDIVMDEVHLMFDSTKSMSFLAAFLRLGIKVFNSRIFSFSATLPSIHLRKLLSSLGKDASKVEIISFSEDHDKKFYEERLEKKYRIDLLPLSQEGKFAALTKIIDESDFTHALVIFNKVEDAVEFYKQLKVANKILLHSRFTEEDRKEKFQELKCLINERTRSVIVATQTVEAGVDISSDLIITEVAPASSLIQRFGRFLRREGEKCVDPEKCAYVWYEEEALSEGERYKVYDRYLTLKTVRFIEDNPEANLHVEHDNVLTKVYSEQDIKIDYAYLDDITTVFTNLASSKKALNMLLEKEGSLIRDGALFTAESLEGFRVPVDYNFIKKHCIKKYCPKSVQDALKESLSENSKGAFKVNCNYDPEVGLICQGG</sequence>
<organism evidence="7">
    <name type="scientific">Thermofilum adornatum</name>
    <dbReference type="NCBI Taxonomy" id="1365176"/>
    <lineage>
        <taxon>Archaea</taxon>
        <taxon>Thermoproteota</taxon>
        <taxon>Thermoprotei</taxon>
        <taxon>Thermofilales</taxon>
        <taxon>Thermofilaceae</taxon>
        <taxon>Thermofilum</taxon>
    </lineage>
</organism>
<dbReference type="GO" id="GO:0051607">
    <property type="term" value="P:defense response to virus"/>
    <property type="evidence" value="ECO:0007669"/>
    <property type="project" value="UniProtKB-KW"/>
</dbReference>
<keyword evidence="5" id="KW-0051">Antiviral defense</keyword>
<dbReference type="SMART" id="SM00490">
    <property type="entry name" value="HELICc"/>
    <property type="match status" value="1"/>
</dbReference>
<dbReference type="InterPro" id="IPR054712">
    <property type="entry name" value="Cas3-like_dom"/>
</dbReference>
<keyword evidence="4" id="KW-0067">ATP-binding</keyword>
<proteinExistence type="predicted"/>
<dbReference type="InterPro" id="IPR006474">
    <property type="entry name" value="Helicase_Cas3_CRISPR-ass_core"/>
</dbReference>
<evidence type="ECO:0000256" key="3">
    <source>
        <dbReference type="ARBA" id="ARBA00022806"/>
    </source>
</evidence>
<dbReference type="GO" id="GO:0140097">
    <property type="term" value="F:catalytic activity, acting on DNA"/>
    <property type="evidence" value="ECO:0007669"/>
    <property type="project" value="UniProtKB-ARBA"/>
</dbReference>
<dbReference type="GO" id="GO:0005829">
    <property type="term" value="C:cytosol"/>
    <property type="evidence" value="ECO:0007669"/>
    <property type="project" value="TreeGrafter"/>
</dbReference>
<dbReference type="GO" id="GO:0003676">
    <property type="term" value="F:nucleic acid binding"/>
    <property type="evidence" value="ECO:0007669"/>
    <property type="project" value="InterPro"/>
</dbReference>
<dbReference type="GO" id="GO:0005524">
    <property type="term" value="F:ATP binding"/>
    <property type="evidence" value="ECO:0007669"/>
    <property type="project" value="UniProtKB-KW"/>
</dbReference>
<dbReference type="InterPro" id="IPR014001">
    <property type="entry name" value="Helicase_ATP-bd"/>
</dbReference>
<keyword evidence="2" id="KW-0378">Hydrolase</keyword>
<protein>
    <submittedName>
        <fullName evidence="7">CRISPR-associated helicase Cas3</fullName>
    </submittedName>
</protein>
<dbReference type="GO" id="GO:0003724">
    <property type="term" value="F:RNA helicase activity"/>
    <property type="evidence" value="ECO:0007669"/>
    <property type="project" value="TreeGrafter"/>
</dbReference>
<dbReference type="SUPFAM" id="SSF52540">
    <property type="entry name" value="P-loop containing nucleoside triphosphate hydrolases"/>
    <property type="match status" value="1"/>
</dbReference>
<dbReference type="NCBIfam" id="TIGR01587">
    <property type="entry name" value="cas3_core"/>
    <property type="match status" value="1"/>
</dbReference>
<dbReference type="EMBL" id="DSAY01000124">
    <property type="protein sequence ID" value="HDP15510.1"/>
    <property type="molecule type" value="Genomic_DNA"/>
</dbReference>
<dbReference type="Pfam" id="PF22590">
    <property type="entry name" value="Cas3-like_C_2"/>
    <property type="match status" value="1"/>
</dbReference>
<gene>
    <name evidence="7" type="primary">cas3</name>
    <name evidence="7" type="ORF">ENN26_07050</name>
</gene>
<keyword evidence="3" id="KW-0347">Helicase</keyword>
<dbReference type="PROSITE" id="PS51192">
    <property type="entry name" value="HELICASE_ATP_BIND_1"/>
    <property type="match status" value="1"/>
</dbReference>
<dbReference type="InterPro" id="IPR050079">
    <property type="entry name" value="DEAD_box_RNA_helicase"/>
</dbReference>
<keyword evidence="1" id="KW-0547">Nucleotide-binding</keyword>
<dbReference type="InterPro" id="IPR011545">
    <property type="entry name" value="DEAD/DEAH_box_helicase_dom"/>
</dbReference>
<dbReference type="PANTHER" id="PTHR47959:SF16">
    <property type="entry name" value="CRISPR-ASSOCIATED NUCLEASE_HELICASE CAS3-RELATED"/>
    <property type="match status" value="1"/>
</dbReference>
<comment type="caution">
    <text evidence="7">The sequence shown here is derived from an EMBL/GenBank/DDBJ whole genome shotgun (WGS) entry which is preliminary data.</text>
</comment>
<dbReference type="InterPro" id="IPR027417">
    <property type="entry name" value="P-loop_NTPase"/>
</dbReference>